<dbReference type="GO" id="GO:0032355">
    <property type="term" value="P:response to estradiol"/>
    <property type="evidence" value="ECO:0007669"/>
    <property type="project" value="TreeGrafter"/>
</dbReference>
<dbReference type="Proteomes" id="UP000645828">
    <property type="component" value="Unassembled WGS sequence"/>
</dbReference>
<keyword evidence="7" id="KW-0494">Milk protein</keyword>
<dbReference type="InterPro" id="IPR026999">
    <property type="entry name" value="Alpha-s1_casein"/>
</dbReference>
<dbReference type="EMBL" id="CAJHUB010000655">
    <property type="protein sequence ID" value="CAD7670306.1"/>
    <property type="molecule type" value="Genomic_DNA"/>
</dbReference>
<proteinExistence type="inferred from homology"/>
<dbReference type="GO" id="GO:1903494">
    <property type="term" value="P:response to dehydroepiandrosterone"/>
    <property type="evidence" value="ECO:0007669"/>
    <property type="project" value="TreeGrafter"/>
</dbReference>
<accession>A0A811Y3Z5</accession>
<organism evidence="10 11">
    <name type="scientific">Nyctereutes procyonoides</name>
    <name type="common">Raccoon dog</name>
    <name type="synonym">Canis procyonoides</name>
    <dbReference type="NCBI Taxonomy" id="34880"/>
    <lineage>
        <taxon>Eukaryota</taxon>
        <taxon>Metazoa</taxon>
        <taxon>Chordata</taxon>
        <taxon>Craniata</taxon>
        <taxon>Vertebrata</taxon>
        <taxon>Euteleostomi</taxon>
        <taxon>Mammalia</taxon>
        <taxon>Eutheria</taxon>
        <taxon>Laurasiatheria</taxon>
        <taxon>Carnivora</taxon>
        <taxon>Caniformia</taxon>
        <taxon>Canidae</taxon>
        <taxon>Nyctereutes</taxon>
    </lineage>
</organism>
<comment type="function">
    <text evidence="1">Important role in the capacity of milk to transport calcium phosphate.</text>
</comment>
<feature type="region of interest" description="Disordered" evidence="8">
    <location>
        <begin position="81"/>
        <end position="109"/>
    </location>
</feature>
<evidence type="ECO:0000256" key="3">
    <source>
        <dbReference type="ARBA" id="ARBA00010179"/>
    </source>
</evidence>
<gene>
    <name evidence="10" type="ORF">NYPRO_LOCUS3101</name>
</gene>
<feature type="chain" id="PRO_5032267144" description="Alpha-S1-casein" evidence="9">
    <location>
        <begin position="22"/>
        <end position="208"/>
    </location>
</feature>
<dbReference type="Pfam" id="PF00363">
    <property type="entry name" value="Casein"/>
    <property type="match status" value="1"/>
</dbReference>
<sequence>MDAFVLVIFCKVLFSLQNADSEFLPHSILKPNELDSREEVLRERQFLRFALPTPRELREEYFSELSRSELLREKQNEGIKVQVMEDPEQRQSSSSSSSEEVVPNNTEQRQIPREDILYQRYLEQLRRLSQYNQLQGAIHDQQQLRRVNENNLLQLPFQQFYQLDAYPYAAWYFPAQIMQYIAYPPSLDITKPIASENTENADVVPQWW</sequence>
<feature type="signal peptide" evidence="9">
    <location>
        <begin position="1"/>
        <end position="21"/>
    </location>
</feature>
<name>A0A811Y3Z5_NYCPR</name>
<dbReference type="AlphaFoldDB" id="A0A811Y3Z5"/>
<evidence type="ECO:0000313" key="11">
    <source>
        <dbReference type="Proteomes" id="UP000645828"/>
    </source>
</evidence>
<comment type="similarity">
    <text evidence="3">Belongs to the alpha-casein family.</text>
</comment>
<dbReference type="GO" id="GO:1903496">
    <property type="term" value="P:response to 11-deoxycorticosterone"/>
    <property type="evidence" value="ECO:0007669"/>
    <property type="project" value="TreeGrafter"/>
</dbReference>
<dbReference type="GO" id="GO:0005615">
    <property type="term" value="C:extracellular space"/>
    <property type="evidence" value="ECO:0007669"/>
    <property type="project" value="TreeGrafter"/>
</dbReference>
<comment type="subcellular location">
    <subcellularLocation>
        <location evidence="2">Secreted</location>
    </subcellularLocation>
</comment>
<keyword evidence="6" id="KW-0597">Phosphoprotein</keyword>
<keyword evidence="5" id="KW-0964">Secreted</keyword>
<comment type="caution">
    <text evidence="10">The sequence shown here is derived from an EMBL/GenBank/DDBJ whole genome shotgun (WGS) entry which is preliminary data.</text>
</comment>
<evidence type="ECO:0000256" key="9">
    <source>
        <dbReference type="SAM" id="SignalP"/>
    </source>
</evidence>
<dbReference type="InterPro" id="IPR001588">
    <property type="entry name" value="Casein"/>
</dbReference>
<evidence type="ECO:0000256" key="2">
    <source>
        <dbReference type="ARBA" id="ARBA00004613"/>
    </source>
</evidence>
<protein>
    <recommendedName>
        <fullName evidence="4">Alpha-S1-casein</fullName>
    </recommendedName>
</protein>
<keyword evidence="9" id="KW-0732">Signal</keyword>
<evidence type="ECO:0000256" key="5">
    <source>
        <dbReference type="ARBA" id="ARBA00022525"/>
    </source>
</evidence>
<evidence type="ECO:0000256" key="1">
    <source>
        <dbReference type="ARBA" id="ARBA00003383"/>
    </source>
</evidence>
<evidence type="ECO:0000256" key="4">
    <source>
        <dbReference type="ARBA" id="ARBA00021479"/>
    </source>
</evidence>
<keyword evidence="11" id="KW-1185">Reference proteome</keyword>
<reference evidence="10" key="1">
    <citation type="submission" date="2020-12" db="EMBL/GenBank/DDBJ databases">
        <authorList>
            <consortium name="Molecular Ecology Group"/>
        </authorList>
    </citation>
    <scope>NUCLEOTIDE SEQUENCE</scope>
    <source>
        <strain evidence="10">TBG_1078</strain>
    </source>
</reference>
<evidence type="ECO:0000313" key="10">
    <source>
        <dbReference type="EMBL" id="CAD7670306.1"/>
    </source>
</evidence>
<dbReference type="PANTHER" id="PTHR10240:SF0">
    <property type="entry name" value="ALPHA-S1-CASEIN"/>
    <property type="match status" value="1"/>
</dbReference>
<dbReference type="PANTHER" id="PTHR10240">
    <property type="entry name" value="ALPHA-S1-CASEIN"/>
    <property type="match status" value="1"/>
</dbReference>
<evidence type="ECO:0000256" key="6">
    <source>
        <dbReference type="ARBA" id="ARBA00022553"/>
    </source>
</evidence>
<evidence type="ECO:0000256" key="7">
    <source>
        <dbReference type="ARBA" id="ARBA00022743"/>
    </source>
</evidence>
<dbReference type="GO" id="GO:0032570">
    <property type="term" value="P:response to progesterone"/>
    <property type="evidence" value="ECO:0007669"/>
    <property type="project" value="TreeGrafter"/>
</dbReference>
<evidence type="ECO:0000256" key="8">
    <source>
        <dbReference type="SAM" id="MobiDB-lite"/>
    </source>
</evidence>